<feature type="region of interest" description="Disordered" evidence="1">
    <location>
        <begin position="270"/>
        <end position="360"/>
    </location>
</feature>
<evidence type="ECO:0000256" key="1">
    <source>
        <dbReference type="SAM" id="MobiDB-lite"/>
    </source>
</evidence>
<keyword evidence="3" id="KW-1185">Reference proteome</keyword>
<name>A0A8H5C2N3_9AGAR</name>
<feature type="compositionally biased region" description="Polar residues" evidence="1">
    <location>
        <begin position="275"/>
        <end position="285"/>
    </location>
</feature>
<dbReference type="EMBL" id="JAACJK010000097">
    <property type="protein sequence ID" value="KAF5333876.1"/>
    <property type="molecule type" value="Genomic_DNA"/>
</dbReference>
<organism evidence="2 3">
    <name type="scientific">Ephemerocybe angulata</name>
    <dbReference type="NCBI Taxonomy" id="980116"/>
    <lineage>
        <taxon>Eukaryota</taxon>
        <taxon>Fungi</taxon>
        <taxon>Dikarya</taxon>
        <taxon>Basidiomycota</taxon>
        <taxon>Agaricomycotina</taxon>
        <taxon>Agaricomycetes</taxon>
        <taxon>Agaricomycetidae</taxon>
        <taxon>Agaricales</taxon>
        <taxon>Agaricineae</taxon>
        <taxon>Psathyrellaceae</taxon>
        <taxon>Ephemerocybe</taxon>
    </lineage>
</organism>
<dbReference type="Proteomes" id="UP000541558">
    <property type="component" value="Unassembled WGS sequence"/>
</dbReference>
<sequence>MLYPSRAPLVLRLPCIDRTLPFWVGQPHRPLRILLRGRRSSETLALARNNTTTHRICCRQVHRKREMYARRTRIFGNRDSLLLAILRSPVCASRVDVTNTATIGAHTTPRSQPQSPAKEHHDSKRPQTVTAENLDQRIRIRQPSQCIANRPRICATQAVAFTTPQQLRSLSNLQWHGPVDNRDELLGVGQHSGTHVNRSTHLLAKYLIRNLEVIGNGNIDRPPRDGNGRTPCASGCRNRVCNESTPQQYPRSESSVHQPLLRTTQPRLQVCKPSHSPSHNGCKSVTQTTTTTEANRRRKRESSTQGSTTLKCETPALSSQPWVRDTSNAPTSRPETAFQPRNHQQGEHNPDLPTDNWETSTGSCARGTLACATIQKSPFALSLRQLPPSMHSKATAHALEVHDTGSTLIDPKPPPSSTSIARLQITQRCQYGWR</sequence>
<gene>
    <name evidence="2" type="ORF">D9611_014958</name>
</gene>
<feature type="compositionally biased region" description="Polar residues" evidence="1">
    <location>
        <begin position="303"/>
        <end position="343"/>
    </location>
</feature>
<dbReference type="AlphaFoldDB" id="A0A8H5C2N3"/>
<evidence type="ECO:0000313" key="3">
    <source>
        <dbReference type="Proteomes" id="UP000541558"/>
    </source>
</evidence>
<comment type="caution">
    <text evidence="2">The sequence shown here is derived from an EMBL/GenBank/DDBJ whole genome shotgun (WGS) entry which is preliminary data.</text>
</comment>
<proteinExistence type="predicted"/>
<reference evidence="2 3" key="1">
    <citation type="journal article" date="2020" name="ISME J.">
        <title>Uncovering the hidden diversity of litter-decomposition mechanisms in mushroom-forming fungi.</title>
        <authorList>
            <person name="Floudas D."/>
            <person name="Bentzer J."/>
            <person name="Ahren D."/>
            <person name="Johansson T."/>
            <person name="Persson P."/>
            <person name="Tunlid A."/>
        </authorList>
    </citation>
    <scope>NUCLEOTIDE SEQUENCE [LARGE SCALE GENOMIC DNA]</scope>
    <source>
        <strain evidence="2 3">CBS 175.51</strain>
    </source>
</reference>
<feature type="region of interest" description="Disordered" evidence="1">
    <location>
        <begin position="102"/>
        <end position="134"/>
    </location>
</feature>
<accession>A0A8H5C2N3</accession>
<evidence type="ECO:0000313" key="2">
    <source>
        <dbReference type="EMBL" id="KAF5333876.1"/>
    </source>
</evidence>
<protein>
    <submittedName>
        <fullName evidence="2">Uncharacterized protein</fullName>
    </submittedName>
</protein>